<dbReference type="PANTHER" id="PTHR43003">
    <property type="entry name" value="DNA-3-METHYLADENINE GLYCOSYLASE"/>
    <property type="match status" value="1"/>
</dbReference>
<dbReference type="GO" id="GO:0005737">
    <property type="term" value="C:cytoplasm"/>
    <property type="evidence" value="ECO:0007669"/>
    <property type="project" value="TreeGrafter"/>
</dbReference>
<sequence>MIVLPASGPFSLAAAAAFWSGFPAGSGDGRGAVLELAFPAPPGWGTVAVRLVEDAAGVGVDVLEDGGLGEGEVARQVAQVLCLDVDGSGFGALGERDPVVADLQRGAPGLRPVLFATPYEAAAWTVIGNRVRQAQASALRRRMAEQLGVRVTASSVPAFPPPAVLAGLDGFPGLPDPKPERLRALGRAALDGVLDRDRLRALGREEAVAELLRLPGIGPFSAELVWVRGVGDPDALPTSEPRLQAAVRAAYGLGEGAGPDELQRVAESWRPYRSWVALLLRARAGAQTSGGRAS</sequence>
<dbReference type="GO" id="GO:0008725">
    <property type="term" value="F:DNA-3-methyladenine glycosylase activity"/>
    <property type="evidence" value="ECO:0007669"/>
    <property type="project" value="TreeGrafter"/>
</dbReference>
<dbReference type="Proteomes" id="UP000293638">
    <property type="component" value="Unassembled WGS sequence"/>
</dbReference>
<dbReference type="GO" id="GO:0006307">
    <property type="term" value="P:DNA alkylation repair"/>
    <property type="evidence" value="ECO:0007669"/>
    <property type="project" value="TreeGrafter"/>
</dbReference>
<dbReference type="GO" id="GO:0032131">
    <property type="term" value="F:alkylated DNA binding"/>
    <property type="evidence" value="ECO:0007669"/>
    <property type="project" value="TreeGrafter"/>
</dbReference>
<keyword evidence="1" id="KW-0227">DNA damage</keyword>
<keyword evidence="2" id="KW-0234">DNA repair</keyword>
<evidence type="ECO:0000313" key="4">
    <source>
        <dbReference type="Proteomes" id="UP000293638"/>
    </source>
</evidence>
<reference evidence="3 4" key="1">
    <citation type="submission" date="2019-02" db="EMBL/GenBank/DDBJ databases">
        <title>Genomic Encyclopedia of Type Strains, Phase IV (KMG-IV): sequencing the most valuable type-strain genomes for metagenomic binning, comparative biology and taxonomic classification.</title>
        <authorList>
            <person name="Goeker M."/>
        </authorList>
    </citation>
    <scope>NUCLEOTIDE SEQUENCE [LARGE SCALE GENOMIC DNA]</scope>
    <source>
        <strain evidence="3 4">DSM 45622</strain>
    </source>
</reference>
<evidence type="ECO:0000313" key="3">
    <source>
        <dbReference type="EMBL" id="RZS80077.1"/>
    </source>
</evidence>
<dbReference type="InterPro" id="IPR011257">
    <property type="entry name" value="DNA_glycosylase"/>
</dbReference>
<dbReference type="GO" id="GO:0032993">
    <property type="term" value="C:protein-DNA complex"/>
    <property type="evidence" value="ECO:0007669"/>
    <property type="project" value="TreeGrafter"/>
</dbReference>
<gene>
    <name evidence="3" type="ORF">EV189_3557</name>
</gene>
<dbReference type="InterPro" id="IPR051912">
    <property type="entry name" value="Alkylbase_DNA_Glycosylase/TA"/>
</dbReference>
<comment type="caution">
    <text evidence="3">The sequence shown here is derived from an EMBL/GenBank/DDBJ whole genome shotgun (WGS) entry which is preliminary data.</text>
</comment>
<dbReference type="GO" id="GO:0006285">
    <property type="term" value="P:base-excision repair, AP site formation"/>
    <property type="evidence" value="ECO:0007669"/>
    <property type="project" value="TreeGrafter"/>
</dbReference>
<accession>A0A4Q7NBT4</accession>
<dbReference type="PANTHER" id="PTHR43003:SF13">
    <property type="entry name" value="DNA-3-METHYLADENINE GLYCOSYLASE 2"/>
    <property type="match status" value="1"/>
</dbReference>
<dbReference type="OrthoDB" id="9811249at2"/>
<dbReference type="EMBL" id="SGXD01000005">
    <property type="protein sequence ID" value="RZS80077.1"/>
    <property type="molecule type" value="Genomic_DNA"/>
</dbReference>
<dbReference type="SUPFAM" id="SSF48150">
    <property type="entry name" value="DNA-glycosylase"/>
    <property type="match status" value="1"/>
</dbReference>
<dbReference type="Gene3D" id="1.10.340.30">
    <property type="entry name" value="Hypothetical protein, domain 2"/>
    <property type="match status" value="1"/>
</dbReference>
<dbReference type="GO" id="GO:0043916">
    <property type="term" value="F:DNA-7-methylguanine glycosylase activity"/>
    <property type="evidence" value="ECO:0007669"/>
    <property type="project" value="TreeGrafter"/>
</dbReference>
<evidence type="ECO:0000256" key="1">
    <source>
        <dbReference type="ARBA" id="ARBA00022763"/>
    </source>
</evidence>
<evidence type="ECO:0000256" key="2">
    <source>
        <dbReference type="ARBA" id="ARBA00023204"/>
    </source>
</evidence>
<organism evidence="3 4">
    <name type="scientific">Motilibacter rhizosphaerae</name>
    <dbReference type="NCBI Taxonomy" id="598652"/>
    <lineage>
        <taxon>Bacteria</taxon>
        <taxon>Bacillati</taxon>
        <taxon>Actinomycetota</taxon>
        <taxon>Actinomycetes</taxon>
        <taxon>Motilibacterales</taxon>
        <taxon>Motilibacteraceae</taxon>
        <taxon>Motilibacter</taxon>
    </lineage>
</organism>
<proteinExistence type="predicted"/>
<dbReference type="RefSeq" id="WP_130494286.1">
    <property type="nucleotide sequence ID" value="NZ_SGXD01000005.1"/>
</dbReference>
<keyword evidence="4" id="KW-1185">Reference proteome</keyword>
<protein>
    <submittedName>
        <fullName evidence="3">DNA-3-methyladenine glycosylase II</fullName>
    </submittedName>
</protein>
<dbReference type="AlphaFoldDB" id="A0A4Q7NBT4"/>
<dbReference type="Gene3D" id="1.10.1670.40">
    <property type="match status" value="1"/>
</dbReference>
<name>A0A4Q7NBT4_9ACTN</name>